<dbReference type="EMBL" id="MDEE01000012">
    <property type="protein sequence ID" value="PPU56234.1"/>
    <property type="molecule type" value="Genomic_DNA"/>
</dbReference>
<sequence>MLILISVLACVTGLALWYHSRLANPCPDGALINGEPATCFYRIEWMEKWPMIAVVLVVGFAFCLLASWLSFKIPSLRKRM</sequence>
<evidence type="ECO:0000256" key="1">
    <source>
        <dbReference type="SAM" id="Phobius"/>
    </source>
</evidence>
<evidence type="ECO:0000313" key="2">
    <source>
        <dbReference type="EMBL" id="PPU56234.1"/>
    </source>
</evidence>
<name>A0A2S7C3T2_9XANT</name>
<reference evidence="2 3" key="1">
    <citation type="submission" date="2016-08" db="EMBL/GenBank/DDBJ databases">
        <authorList>
            <person name="Seilhamer J.J."/>
        </authorList>
    </citation>
    <scope>NUCLEOTIDE SEQUENCE [LARGE SCALE GENOMIC DNA]</scope>
    <source>
        <strain evidence="2 3">CFBP7245</strain>
    </source>
</reference>
<comment type="caution">
    <text evidence="2">The sequence shown here is derived from an EMBL/GenBank/DDBJ whole genome shotgun (WGS) entry which is preliminary data.</text>
</comment>
<feature type="transmembrane region" description="Helical" evidence="1">
    <location>
        <begin position="49"/>
        <end position="71"/>
    </location>
</feature>
<dbReference type="Proteomes" id="UP000238908">
    <property type="component" value="Unassembled WGS sequence"/>
</dbReference>
<accession>A0A2S7C3T2</accession>
<proteinExistence type="predicted"/>
<keyword evidence="1" id="KW-1133">Transmembrane helix</keyword>
<evidence type="ECO:0000313" key="3">
    <source>
        <dbReference type="Proteomes" id="UP000238908"/>
    </source>
</evidence>
<gene>
    <name evidence="2" type="ORF">XdyCFBP7245_09910</name>
</gene>
<dbReference type="AlphaFoldDB" id="A0A2S7C3T2"/>
<dbReference type="RefSeq" id="WP_104615525.1">
    <property type="nucleotide sequence ID" value="NZ_JBHLXZ010000009.1"/>
</dbReference>
<keyword evidence="1" id="KW-0472">Membrane</keyword>
<keyword evidence="1" id="KW-0812">Transmembrane</keyword>
<organism evidence="2 3">
    <name type="scientific">Xanthomonas dyei</name>
    <dbReference type="NCBI Taxonomy" id="743699"/>
    <lineage>
        <taxon>Bacteria</taxon>
        <taxon>Pseudomonadati</taxon>
        <taxon>Pseudomonadota</taxon>
        <taxon>Gammaproteobacteria</taxon>
        <taxon>Lysobacterales</taxon>
        <taxon>Lysobacteraceae</taxon>
        <taxon>Xanthomonas</taxon>
    </lineage>
</organism>
<protein>
    <recommendedName>
        <fullName evidence="4">Transmembrane protein</fullName>
    </recommendedName>
</protein>
<evidence type="ECO:0008006" key="4">
    <source>
        <dbReference type="Google" id="ProtNLM"/>
    </source>
</evidence>